<name>A0ABV0WEK5_9TELE</name>
<dbReference type="InterPro" id="IPR014940">
    <property type="entry name" value="BAAT_C"/>
</dbReference>
<keyword evidence="3" id="KW-1185">Reference proteome</keyword>
<gene>
    <name evidence="2" type="ORF">XENORESO_013994</name>
</gene>
<accession>A0ABV0WEK5</accession>
<feature type="domain" description="BAAT/Acyl-CoA thioester hydrolase C-terminal" evidence="1">
    <location>
        <begin position="17"/>
        <end position="96"/>
    </location>
</feature>
<dbReference type="Pfam" id="PF08840">
    <property type="entry name" value="BAAT_C"/>
    <property type="match status" value="1"/>
</dbReference>
<evidence type="ECO:0000313" key="3">
    <source>
        <dbReference type="Proteomes" id="UP001444071"/>
    </source>
</evidence>
<organism evidence="2 3">
    <name type="scientific">Xenotaenia resolanae</name>
    <dbReference type="NCBI Taxonomy" id="208358"/>
    <lineage>
        <taxon>Eukaryota</taxon>
        <taxon>Metazoa</taxon>
        <taxon>Chordata</taxon>
        <taxon>Craniata</taxon>
        <taxon>Vertebrata</taxon>
        <taxon>Euteleostomi</taxon>
        <taxon>Actinopterygii</taxon>
        <taxon>Neopterygii</taxon>
        <taxon>Teleostei</taxon>
        <taxon>Neoteleostei</taxon>
        <taxon>Acanthomorphata</taxon>
        <taxon>Ovalentaria</taxon>
        <taxon>Atherinomorphae</taxon>
        <taxon>Cyprinodontiformes</taxon>
        <taxon>Goodeidae</taxon>
        <taxon>Xenotaenia</taxon>
    </lineage>
</organism>
<dbReference type="Gene3D" id="3.40.50.1820">
    <property type="entry name" value="alpha/beta hydrolase"/>
    <property type="match status" value="1"/>
</dbReference>
<proteinExistence type="predicted"/>
<dbReference type="PANTHER" id="PTHR10824:SF36">
    <property type="entry name" value="ACYL-COA THIOESTERASE 17-RELATED"/>
    <property type="match status" value="1"/>
</dbReference>
<evidence type="ECO:0000313" key="2">
    <source>
        <dbReference type="EMBL" id="MEQ2268022.1"/>
    </source>
</evidence>
<sequence>MPKGFRDLNGFKCCVFQMKAMMERAGNSHLLTVLSYPNAGHLIEPPYTPHARSSLFKDVISHHKFMVLWGGQTLEHSRAQEDAWRKLLVFLRKNLYGDVKTGASLVSNL</sequence>
<dbReference type="InterPro" id="IPR029058">
    <property type="entry name" value="AB_hydrolase_fold"/>
</dbReference>
<dbReference type="EMBL" id="JAHRIM010044445">
    <property type="protein sequence ID" value="MEQ2268022.1"/>
    <property type="molecule type" value="Genomic_DNA"/>
</dbReference>
<dbReference type="Proteomes" id="UP001444071">
    <property type="component" value="Unassembled WGS sequence"/>
</dbReference>
<reference evidence="2 3" key="1">
    <citation type="submission" date="2021-06" db="EMBL/GenBank/DDBJ databases">
        <authorList>
            <person name="Palmer J.M."/>
        </authorList>
    </citation>
    <scope>NUCLEOTIDE SEQUENCE [LARGE SCALE GENOMIC DNA]</scope>
    <source>
        <strain evidence="2 3">XR_2019</strain>
        <tissue evidence="2">Muscle</tissue>
    </source>
</reference>
<comment type="caution">
    <text evidence="2">The sequence shown here is derived from an EMBL/GenBank/DDBJ whole genome shotgun (WGS) entry which is preliminary data.</text>
</comment>
<dbReference type="PANTHER" id="PTHR10824">
    <property type="entry name" value="ACYL-COENZYME A THIOESTERASE-RELATED"/>
    <property type="match status" value="1"/>
</dbReference>
<evidence type="ECO:0000259" key="1">
    <source>
        <dbReference type="Pfam" id="PF08840"/>
    </source>
</evidence>
<protein>
    <recommendedName>
        <fullName evidence="1">BAAT/Acyl-CoA thioester hydrolase C-terminal domain-containing protein</fullName>
    </recommendedName>
</protein>